<dbReference type="CDD" id="cd06261">
    <property type="entry name" value="TM_PBP2"/>
    <property type="match status" value="1"/>
</dbReference>
<feature type="domain" description="ABC transmembrane type-1" evidence="8">
    <location>
        <begin position="89"/>
        <end position="302"/>
    </location>
</feature>
<dbReference type="OrthoDB" id="9779462at2"/>
<dbReference type="InterPro" id="IPR035906">
    <property type="entry name" value="MetI-like_sf"/>
</dbReference>
<keyword evidence="2 7" id="KW-0813">Transport</keyword>
<name>A0A511N1P9_DEIC1</name>
<protein>
    <submittedName>
        <fullName evidence="9">Sugar ABC transporter permease</fullName>
    </submittedName>
</protein>
<dbReference type="RefSeq" id="WP_146884580.1">
    <property type="nucleotide sequence ID" value="NZ_BJXB01000009.1"/>
</dbReference>
<dbReference type="PROSITE" id="PS50928">
    <property type="entry name" value="ABC_TM1"/>
    <property type="match status" value="1"/>
</dbReference>
<accession>A0A511N1P9</accession>
<feature type="transmembrane region" description="Helical" evidence="7">
    <location>
        <begin position="27"/>
        <end position="50"/>
    </location>
</feature>
<feature type="transmembrane region" description="Helical" evidence="7">
    <location>
        <begin position="84"/>
        <end position="111"/>
    </location>
</feature>
<dbReference type="PANTHER" id="PTHR30193">
    <property type="entry name" value="ABC TRANSPORTER PERMEASE PROTEIN"/>
    <property type="match status" value="1"/>
</dbReference>
<feature type="transmembrane region" description="Helical" evidence="7">
    <location>
        <begin position="286"/>
        <end position="307"/>
    </location>
</feature>
<evidence type="ECO:0000256" key="5">
    <source>
        <dbReference type="ARBA" id="ARBA00022989"/>
    </source>
</evidence>
<keyword evidence="6 7" id="KW-0472">Membrane</keyword>
<comment type="subcellular location">
    <subcellularLocation>
        <location evidence="1 7">Cell membrane</location>
        <topology evidence="1 7">Multi-pass membrane protein</topology>
    </subcellularLocation>
</comment>
<feature type="transmembrane region" description="Helical" evidence="7">
    <location>
        <begin position="175"/>
        <end position="197"/>
    </location>
</feature>
<sequence>MLKTATKPTATKRSIFALNESNPLVPYLYLVPHAILFFVFFVYPIGYGVWVSMHRWDPLNTISPYVGLEFYTNLFDPNKIQAQFFWKSVVNTCIFVAWSVPALVVVALLLAVQLQKPILFRGFFRTVFFSPGILSVSVVAILWRWVFDNGNGLVNVVRRDVFNLPIINYMTDENIVWLPIVIATIWWTVGFNMNLYLAAMSGISQSYYEAAELDGANGFQKFWHITLPLLQPTTLFVAVTTVLASFNLYGQSVLMTNGGPSRSTQSVIHYITEEGFTNNQFSSATAMSFVFGLIMLVFTVIQFRMMAKDVTRSRGN</sequence>
<dbReference type="Gene3D" id="1.10.3720.10">
    <property type="entry name" value="MetI-like"/>
    <property type="match status" value="1"/>
</dbReference>
<dbReference type="InterPro" id="IPR000515">
    <property type="entry name" value="MetI-like"/>
</dbReference>
<reference evidence="9 10" key="1">
    <citation type="submission" date="2019-07" db="EMBL/GenBank/DDBJ databases">
        <title>Whole genome shotgun sequence of Deinococcus cellulosilyticus NBRC 106333.</title>
        <authorList>
            <person name="Hosoyama A."/>
            <person name="Uohara A."/>
            <person name="Ohji S."/>
            <person name="Ichikawa N."/>
        </authorList>
    </citation>
    <scope>NUCLEOTIDE SEQUENCE [LARGE SCALE GENOMIC DNA]</scope>
    <source>
        <strain evidence="9 10">NBRC 106333</strain>
    </source>
</reference>
<proteinExistence type="inferred from homology"/>
<keyword evidence="3" id="KW-1003">Cell membrane</keyword>
<evidence type="ECO:0000313" key="10">
    <source>
        <dbReference type="Proteomes" id="UP000321306"/>
    </source>
</evidence>
<evidence type="ECO:0000256" key="2">
    <source>
        <dbReference type="ARBA" id="ARBA00022448"/>
    </source>
</evidence>
<evidence type="ECO:0000256" key="1">
    <source>
        <dbReference type="ARBA" id="ARBA00004651"/>
    </source>
</evidence>
<dbReference type="GO" id="GO:0005886">
    <property type="term" value="C:plasma membrane"/>
    <property type="evidence" value="ECO:0007669"/>
    <property type="project" value="UniProtKB-SubCell"/>
</dbReference>
<dbReference type="EMBL" id="BJXB01000009">
    <property type="protein sequence ID" value="GEM46785.1"/>
    <property type="molecule type" value="Genomic_DNA"/>
</dbReference>
<dbReference type="SUPFAM" id="SSF161098">
    <property type="entry name" value="MetI-like"/>
    <property type="match status" value="1"/>
</dbReference>
<evidence type="ECO:0000259" key="8">
    <source>
        <dbReference type="PROSITE" id="PS50928"/>
    </source>
</evidence>
<feature type="transmembrane region" description="Helical" evidence="7">
    <location>
        <begin position="123"/>
        <end position="146"/>
    </location>
</feature>
<dbReference type="GO" id="GO:0055085">
    <property type="term" value="P:transmembrane transport"/>
    <property type="evidence" value="ECO:0007669"/>
    <property type="project" value="InterPro"/>
</dbReference>
<dbReference type="Pfam" id="PF00528">
    <property type="entry name" value="BPD_transp_1"/>
    <property type="match status" value="1"/>
</dbReference>
<keyword evidence="10" id="KW-1185">Reference proteome</keyword>
<evidence type="ECO:0000256" key="4">
    <source>
        <dbReference type="ARBA" id="ARBA00022692"/>
    </source>
</evidence>
<evidence type="ECO:0000256" key="3">
    <source>
        <dbReference type="ARBA" id="ARBA00022475"/>
    </source>
</evidence>
<gene>
    <name evidence="9" type="ORF">DC3_24200</name>
</gene>
<evidence type="ECO:0000313" key="9">
    <source>
        <dbReference type="EMBL" id="GEM46785.1"/>
    </source>
</evidence>
<dbReference type="Proteomes" id="UP000321306">
    <property type="component" value="Unassembled WGS sequence"/>
</dbReference>
<comment type="similarity">
    <text evidence="7">Belongs to the binding-protein-dependent transport system permease family.</text>
</comment>
<feature type="transmembrane region" description="Helical" evidence="7">
    <location>
        <begin position="229"/>
        <end position="249"/>
    </location>
</feature>
<dbReference type="PANTHER" id="PTHR30193:SF37">
    <property type="entry name" value="INNER MEMBRANE ABC TRANSPORTER PERMEASE PROTEIN YCJO"/>
    <property type="match status" value="1"/>
</dbReference>
<evidence type="ECO:0000256" key="7">
    <source>
        <dbReference type="RuleBase" id="RU363032"/>
    </source>
</evidence>
<dbReference type="AlphaFoldDB" id="A0A511N1P9"/>
<keyword evidence="4 7" id="KW-0812">Transmembrane</keyword>
<keyword evidence="5 7" id="KW-1133">Transmembrane helix</keyword>
<comment type="caution">
    <text evidence="9">The sequence shown here is derived from an EMBL/GenBank/DDBJ whole genome shotgun (WGS) entry which is preliminary data.</text>
</comment>
<evidence type="ECO:0000256" key="6">
    <source>
        <dbReference type="ARBA" id="ARBA00023136"/>
    </source>
</evidence>
<dbReference type="InterPro" id="IPR051393">
    <property type="entry name" value="ABC_transporter_permease"/>
</dbReference>
<organism evidence="9 10">
    <name type="scientific">Deinococcus cellulosilyticus (strain DSM 18568 / NBRC 106333 / KACC 11606 / 5516J-15)</name>
    <dbReference type="NCBI Taxonomy" id="1223518"/>
    <lineage>
        <taxon>Bacteria</taxon>
        <taxon>Thermotogati</taxon>
        <taxon>Deinococcota</taxon>
        <taxon>Deinococci</taxon>
        <taxon>Deinococcales</taxon>
        <taxon>Deinococcaceae</taxon>
        <taxon>Deinococcus</taxon>
    </lineage>
</organism>